<accession>A0ACB8NSM0</accession>
<reference evidence="2" key="1">
    <citation type="journal article" date="2023" name="Hortic. Res.">
        <title>A chromosome-level phased genome enabling allele-level studies in sweet orange: a case study on citrus Huanglongbing tolerance.</title>
        <authorList>
            <person name="Wu B."/>
            <person name="Yu Q."/>
            <person name="Deng Z."/>
            <person name="Duan Y."/>
            <person name="Luo F."/>
            <person name="Gmitter F. Jr."/>
        </authorList>
    </citation>
    <scope>NUCLEOTIDE SEQUENCE [LARGE SCALE GENOMIC DNA]</scope>
    <source>
        <strain evidence="2">cv. Valencia</strain>
    </source>
</reference>
<gene>
    <name evidence="1" type="ORF">KPL71_000827</name>
</gene>
<organism evidence="1 2">
    <name type="scientific">Citrus sinensis</name>
    <name type="common">Sweet orange</name>
    <name type="synonym">Citrus aurantium var. sinensis</name>
    <dbReference type="NCBI Taxonomy" id="2711"/>
    <lineage>
        <taxon>Eukaryota</taxon>
        <taxon>Viridiplantae</taxon>
        <taxon>Streptophyta</taxon>
        <taxon>Embryophyta</taxon>
        <taxon>Tracheophyta</taxon>
        <taxon>Spermatophyta</taxon>
        <taxon>Magnoliopsida</taxon>
        <taxon>eudicotyledons</taxon>
        <taxon>Gunneridae</taxon>
        <taxon>Pentapetalae</taxon>
        <taxon>rosids</taxon>
        <taxon>malvids</taxon>
        <taxon>Sapindales</taxon>
        <taxon>Rutaceae</taxon>
        <taxon>Aurantioideae</taxon>
        <taxon>Citrus</taxon>
    </lineage>
</organism>
<dbReference type="Proteomes" id="UP000829398">
    <property type="component" value="Chromosome 1"/>
</dbReference>
<keyword evidence="2" id="KW-1185">Reference proteome</keyword>
<name>A0ACB8NSM0_CITSI</name>
<protein>
    <submittedName>
        <fullName evidence="1">CCHC-type domain-containing protein</fullName>
    </submittedName>
</protein>
<comment type="caution">
    <text evidence="1">The sequence shown here is derived from an EMBL/GenBank/DDBJ whole genome shotgun (WGS) entry which is preliminary data.</text>
</comment>
<proteinExistence type="predicted"/>
<dbReference type="EMBL" id="CM039170">
    <property type="protein sequence ID" value="KAH9800887.1"/>
    <property type="molecule type" value="Genomic_DNA"/>
</dbReference>
<evidence type="ECO:0000313" key="2">
    <source>
        <dbReference type="Proteomes" id="UP000829398"/>
    </source>
</evidence>
<sequence>MGRKSARGEQIAACCLVGKIMHQRGVNLEGLRSAMLQIWRTNKEVMIESLGSNIFMFKFAVEADKKRVMGGGPWHFDRALIVLTEPKGIGDIANQSFTHTSFWVHLQYIGSVEEVNTYEDGNCIGEIVRLRISVDITKPLQKILEVETEDEGSISIPILYERLPNFCFCCGLIGHQYKECIEYKGQPKEDLP</sequence>
<evidence type="ECO:0000313" key="1">
    <source>
        <dbReference type="EMBL" id="KAH9800887.1"/>
    </source>
</evidence>